<sequence length="54" mass="5838">IVIMNAGDEELMATSTRLSLRCPLGLVPIAVPARGRGCAHLQCFDMATFLSFNE</sequence>
<evidence type="ECO:0000256" key="1">
    <source>
        <dbReference type="ARBA" id="ARBA00022723"/>
    </source>
</evidence>
<organism evidence="6 7">
    <name type="scientific">Tribonema minus</name>
    <dbReference type="NCBI Taxonomy" id="303371"/>
    <lineage>
        <taxon>Eukaryota</taxon>
        <taxon>Sar</taxon>
        <taxon>Stramenopiles</taxon>
        <taxon>Ochrophyta</taxon>
        <taxon>PX clade</taxon>
        <taxon>Xanthophyceae</taxon>
        <taxon>Tribonematales</taxon>
        <taxon>Tribonemataceae</taxon>
        <taxon>Tribonema</taxon>
    </lineage>
</organism>
<evidence type="ECO:0000259" key="5">
    <source>
        <dbReference type="PROSITE" id="PS51044"/>
    </source>
</evidence>
<dbReference type="GO" id="GO:0008270">
    <property type="term" value="F:zinc ion binding"/>
    <property type="evidence" value="ECO:0007669"/>
    <property type="project" value="UniProtKB-KW"/>
</dbReference>
<dbReference type="Proteomes" id="UP000664859">
    <property type="component" value="Unassembled WGS sequence"/>
</dbReference>
<dbReference type="PROSITE" id="PS51044">
    <property type="entry name" value="ZF_SP_RING"/>
    <property type="match status" value="1"/>
</dbReference>
<dbReference type="OrthoDB" id="27975at2759"/>
<dbReference type="GO" id="GO:0016925">
    <property type="term" value="P:protein sumoylation"/>
    <property type="evidence" value="ECO:0007669"/>
    <property type="project" value="TreeGrafter"/>
</dbReference>
<protein>
    <recommendedName>
        <fullName evidence="5">SP-RING-type domain-containing protein</fullName>
    </recommendedName>
</protein>
<dbReference type="InterPro" id="IPR013083">
    <property type="entry name" value="Znf_RING/FYVE/PHD"/>
</dbReference>
<dbReference type="GO" id="GO:0000785">
    <property type="term" value="C:chromatin"/>
    <property type="evidence" value="ECO:0007669"/>
    <property type="project" value="TreeGrafter"/>
</dbReference>
<keyword evidence="1" id="KW-0479">Metal-binding</keyword>
<evidence type="ECO:0000313" key="7">
    <source>
        <dbReference type="Proteomes" id="UP000664859"/>
    </source>
</evidence>
<dbReference type="PANTHER" id="PTHR10782:SF4">
    <property type="entry name" value="TONALLI, ISOFORM E"/>
    <property type="match status" value="1"/>
</dbReference>
<reference evidence="6" key="1">
    <citation type="submission" date="2021-02" db="EMBL/GenBank/DDBJ databases">
        <title>First Annotated Genome of the Yellow-green Alga Tribonema minus.</title>
        <authorList>
            <person name="Mahan K.M."/>
        </authorList>
    </citation>
    <scope>NUCLEOTIDE SEQUENCE</scope>
    <source>
        <strain evidence="6">UTEX B ZZ1240</strain>
    </source>
</reference>
<evidence type="ECO:0000313" key="6">
    <source>
        <dbReference type="EMBL" id="KAG5175011.1"/>
    </source>
</evidence>
<proteinExistence type="predicted"/>
<evidence type="ECO:0000256" key="3">
    <source>
        <dbReference type="ARBA" id="ARBA00022833"/>
    </source>
</evidence>
<dbReference type="EMBL" id="JAFCMP010000556">
    <property type="protein sequence ID" value="KAG5175011.1"/>
    <property type="molecule type" value="Genomic_DNA"/>
</dbReference>
<keyword evidence="7" id="KW-1185">Reference proteome</keyword>
<evidence type="ECO:0000256" key="4">
    <source>
        <dbReference type="PROSITE-ProRule" id="PRU00452"/>
    </source>
</evidence>
<dbReference type="Pfam" id="PF02891">
    <property type="entry name" value="zf-MIZ"/>
    <property type="match status" value="1"/>
</dbReference>
<dbReference type="GO" id="GO:0061665">
    <property type="term" value="F:SUMO ligase activity"/>
    <property type="evidence" value="ECO:0007669"/>
    <property type="project" value="TreeGrafter"/>
</dbReference>
<keyword evidence="2 4" id="KW-0863">Zinc-finger</keyword>
<dbReference type="PANTHER" id="PTHR10782">
    <property type="entry name" value="ZINC FINGER MIZ DOMAIN-CONTAINING PROTEIN"/>
    <property type="match status" value="1"/>
</dbReference>
<feature type="non-terminal residue" evidence="6">
    <location>
        <position position="54"/>
    </location>
</feature>
<feature type="non-terminal residue" evidence="6">
    <location>
        <position position="1"/>
    </location>
</feature>
<evidence type="ECO:0000256" key="2">
    <source>
        <dbReference type="ARBA" id="ARBA00022771"/>
    </source>
</evidence>
<accession>A0A835YI91</accession>
<comment type="caution">
    <text evidence="6">The sequence shown here is derived from an EMBL/GenBank/DDBJ whole genome shotgun (WGS) entry which is preliminary data.</text>
</comment>
<name>A0A835YI91_9STRA</name>
<keyword evidence="3" id="KW-0862">Zinc</keyword>
<dbReference type="InterPro" id="IPR004181">
    <property type="entry name" value="Znf_MIZ"/>
</dbReference>
<feature type="domain" description="SP-RING-type" evidence="5">
    <location>
        <begin position="7"/>
        <end position="54"/>
    </location>
</feature>
<gene>
    <name evidence="6" type="ORF">JKP88DRAFT_139990</name>
</gene>
<dbReference type="Gene3D" id="3.30.40.10">
    <property type="entry name" value="Zinc/RING finger domain, C3HC4 (zinc finger)"/>
    <property type="match status" value="1"/>
</dbReference>
<dbReference type="AlphaFoldDB" id="A0A835YI91"/>